<reference evidence="1" key="1">
    <citation type="journal article" date="2015" name="Nature">
        <title>Complex archaea that bridge the gap between prokaryotes and eukaryotes.</title>
        <authorList>
            <person name="Spang A."/>
            <person name="Saw J.H."/>
            <person name="Jorgensen S.L."/>
            <person name="Zaremba-Niedzwiedzka K."/>
            <person name="Martijn J."/>
            <person name="Lind A.E."/>
            <person name="van Eijk R."/>
            <person name="Schleper C."/>
            <person name="Guy L."/>
            <person name="Ettema T.J."/>
        </authorList>
    </citation>
    <scope>NUCLEOTIDE SEQUENCE</scope>
</reference>
<accession>A0A0F9D0X5</accession>
<gene>
    <name evidence="1" type="ORF">LCGC14_2603130</name>
</gene>
<protein>
    <submittedName>
        <fullName evidence="1">Uncharacterized protein</fullName>
    </submittedName>
</protein>
<feature type="non-terminal residue" evidence="1">
    <location>
        <position position="1"/>
    </location>
</feature>
<proteinExistence type="predicted"/>
<feature type="non-terminal residue" evidence="1">
    <location>
        <position position="464"/>
    </location>
</feature>
<dbReference type="EMBL" id="LAZR01043996">
    <property type="protein sequence ID" value="KKL05728.1"/>
    <property type="molecule type" value="Genomic_DNA"/>
</dbReference>
<dbReference type="AlphaFoldDB" id="A0A0F9D0X5"/>
<evidence type="ECO:0000313" key="1">
    <source>
        <dbReference type="EMBL" id="KKL05728.1"/>
    </source>
</evidence>
<name>A0A0F9D0X5_9ZZZZ</name>
<comment type="caution">
    <text evidence="1">The sequence shown here is derived from an EMBL/GenBank/DDBJ whole genome shotgun (WGS) entry which is preliminary data.</text>
</comment>
<sequence>ELTMKLPTTKERLIRTDLPFKEFFQGLPTTKGLPLISKERVGVAAAQVTALTGFGFGRTFEFAREKPLTFGLTLAAFELGVPLAGRGVAAATGVSLRTGKAVVGAGIFAGFAGIKEIQEPGSITTVAGGLATTTEFGTFALAAKGAGVVVRGTRILTDPRFVPFVKTSPEVIKLTEKIKTFDTGPTKPPSAVARPGEIRLFVAGVRTGTAAQQGTTGTALAKQQFFTTTPTTKAEFFGGPIKRTVGEVLGVGKIALKSIKLNVDSPLVFRTQRTIKATAAKATGFAKTQLLRARLGTSFIGRRISTSIGIPIGKARLAISDFTGRVTEPITKFAKTKVLQTRLETRFIRRQVSTAAKISLFKAGQLVGKPLVGVSRRVGNVGEFLKTQRLRAKLTSRFIGRRISTGIKIPIGKAQLGIGRGFEAVRQPLVSFGKTQLLRGRLATSLARRQVSTAVKIPIGIGLI</sequence>
<organism evidence="1">
    <name type="scientific">marine sediment metagenome</name>
    <dbReference type="NCBI Taxonomy" id="412755"/>
    <lineage>
        <taxon>unclassified sequences</taxon>
        <taxon>metagenomes</taxon>
        <taxon>ecological metagenomes</taxon>
    </lineage>
</organism>